<evidence type="ECO:0000313" key="1">
    <source>
        <dbReference type="EMBL" id="PIR91614.1"/>
    </source>
</evidence>
<name>A0A2H0UXM8_9BACT</name>
<comment type="caution">
    <text evidence="1">The sequence shown here is derived from an EMBL/GenBank/DDBJ whole genome shotgun (WGS) entry which is preliminary data.</text>
</comment>
<protein>
    <submittedName>
        <fullName evidence="1">Uncharacterized protein</fullName>
    </submittedName>
</protein>
<sequence>MEREKIRIQENEKEPYAVLTEIPPEKEIFDFYEKVQNRNVGISLSNFILQAKMVEGKIGGA</sequence>
<dbReference type="AlphaFoldDB" id="A0A2H0UXM8"/>
<evidence type="ECO:0000313" key="2">
    <source>
        <dbReference type="Proteomes" id="UP000228906"/>
    </source>
</evidence>
<organism evidence="1 2">
    <name type="scientific">bacterium (Candidatus Gribaldobacteria) CG10_big_fil_rev_8_21_14_0_10_41_12</name>
    <dbReference type="NCBI Taxonomy" id="2014277"/>
    <lineage>
        <taxon>Bacteria</taxon>
        <taxon>Candidatus Gribaldobacteria</taxon>
    </lineage>
</organism>
<reference evidence="2" key="1">
    <citation type="submission" date="2017-09" db="EMBL/GenBank/DDBJ databases">
        <title>Depth-based differentiation of microbial function through sediment-hosted aquifers and enrichment of novel symbionts in the deep terrestrial subsurface.</title>
        <authorList>
            <person name="Probst A.J."/>
            <person name="Ladd B."/>
            <person name="Jarett J.K."/>
            <person name="Geller-Mcgrath D.E."/>
            <person name="Sieber C.M.K."/>
            <person name="Emerson J.B."/>
            <person name="Anantharaman K."/>
            <person name="Thomas B.C."/>
            <person name="Malmstrom R."/>
            <person name="Stieglmeier M."/>
            <person name="Klingl A."/>
            <person name="Woyke T."/>
            <person name="Ryan C.M."/>
            <person name="Banfield J.F."/>
        </authorList>
    </citation>
    <scope>NUCLEOTIDE SEQUENCE [LARGE SCALE GENOMIC DNA]</scope>
</reference>
<dbReference type="EMBL" id="PFAV01000024">
    <property type="protein sequence ID" value="PIR91614.1"/>
    <property type="molecule type" value="Genomic_DNA"/>
</dbReference>
<gene>
    <name evidence="1" type="ORF">COU03_01445</name>
</gene>
<dbReference type="Proteomes" id="UP000228906">
    <property type="component" value="Unassembled WGS sequence"/>
</dbReference>
<accession>A0A2H0UXM8</accession>
<proteinExistence type="predicted"/>